<gene>
    <name evidence="1" type="ORF">ATY39_08025</name>
</gene>
<evidence type="ECO:0000313" key="2">
    <source>
        <dbReference type="Proteomes" id="UP000076021"/>
    </source>
</evidence>
<name>A0A143HD65_9BACL</name>
<dbReference type="EMBL" id="CP014806">
    <property type="protein sequence ID" value="AMW99420.1"/>
    <property type="molecule type" value="Genomic_DNA"/>
</dbReference>
<evidence type="ECO:0000313" key="1">
    <source>
        <dbReference type="EMBL" id="AMW99420.1"/>
    </source>
</evidence>
<dbReference type="RefSeq" id="WP_066788303.1">
    <property type="nucleotide sequence ID" value="NZ_CP014806.1"/>
</dbReference>
<reference evidence="1 2" key="1">
    <citation type="journal article" date="2016" name="Genome Announc.">
        <title>Whole-Genome Sequence of Rummeliibacillus stabekisii Strain PP9 Isolated from Antarctic Soil.</title>
        <authorList>
            <person name="da Mota F.F."/>
            <person name="Vollu R.E."/>
            <person name="Jurelevicius D."/>
            <person name="Seldin L."/>
        </authorList>
    </citation>
    <scope>NUCLEOTIDE SEQUENCE [LARGE SCALE GENOMIC DNA]</scope>
    <source>
        <strain evidence="1 2">PP9</strain>
    </source>
</reference>
<dbReference type="Proteomes" id="UP000076021">
    <property type="component" value="Chromosome"/>
</dbReference>
<keyword evidence="2" id="KW-1185">Reference proteome</keyword>
<reference evidence="2" key="2">
    <citation type="submission" date="2016-03" db="EMBL/GenBank/DDBJ databases">
        <authorList>
            <person name="Ploux O."/>
        </authorList>
    </citation>
    <scope>NUCLEOTIDE SEQUENCE [LARGE SCALE GENOMIC DNA]</scope>
    <source>
        <strain evidence="2">PP9</strain>
    </source>
</reference>
<dbReference type="OrthoDB" id="2573204at2"/>
<sequence>MSFKKITVFIGIVLVLLGGIFGFRHFKTTKTSAKTNLTFQDIKKKDFLHKQQAVLYASHTTELLQEGKGSGQAIFIDEDGNARRLRLDGVESGSTYYHKKKLYIEDANQIFLIGKNTNKQKMPSELRGIKSGYLPATDQFYSLYNTGFSTKYDYKTSIRFGNSKEKRFHVSQVPSFISGVGELTDRLVVLTQNLINDHFSLQEVFLREKEAKVIKLTELPLKHPSNLDIISPIMADKNSYYFVMTDYQSEKREDLSLIIYNRQTKETEIKPFISYRSEEQVDNGLPNNFNHSSYLYKNHFYYVNGLGEVYRYNCRDGKIRKYLNLEFESTANHKLEQVRFQNGRIHHLYSDEEGNFFIETYNLSSTKREKLQKIKMNGLIPQNDKDYFLTSIEILN</sequence>
<dbReference type="AlphaFoldDB" id="A0A143HD65"/>
<protein>
    <submittedName>
        <fullName evidence="1">Uncharacterized protein</fullName>
    </submittedName>
</protein>
<proteinExistence type="predicted"/>
<accession>A0A143HD65</accession>
<dbReference type="KEGG" id="rst:ATY39_08025"/>
<organism evidence="1 2">
    <name type="scientific">Rummeliibacillus stabekisii</name>
    <dbReference type="NCBI Taxonomy" id="241244"/>
    <lineage>
        <taxon>Bacteria</taxon>
        <taxon>Bacillati</taxon>
        <taxon>Bacillota</taxon>
        <taxon>Bacilli</taxon>
        <taxon>Bacillales</taxon>
        <taxon>Caryophanaceae</taxon>
        <taxon>Rummeliibacillus</taxon>
    </lineage>
</organism>